<dbReference type="GO" id="GO:0004806">
    <property type="term" value="F:triacylglycerol lipase activity"/>
    <property type="evidence" value="ECO:0007669"/>
    <property type="project" value="TreeGrafter"/>
</dbReference>
<reference evidence="2" key="1">
    <citation type="submission" date="2015-06" db="EMBL/GenBank/DDBJ databases">
        <authorList>
            <person name="Liu B."/>
            <person name="Wang J."/>
            <person name="Zhu Y."/>
            <person name="Liu G."/>
            <person name="Chen Q."/>
            <person name="Zheng C."/>
            <person name="Che J."/>
            <person name="Ge C."/>
            <person name="Shi H."/>
            <person name="Pan Z."/>
            <person name="Liu X."/>
        </authorList>
    </citation>
    <scope>NUCLEOTIDE SEQUENCE [LARGE SCALE GENOMIC DNA]</scope>
    <source>
        <strain evidence="2">DSM 16346</strain>
    </source>
</reference>
<dbReference type="InterPro" id="IPR000073">
    <property type="entry name" value="AB_hydrolase_1"/>
</dbReference>
<dbReference type="PANTHER" id="PTHR43433">
    <property type="entry name" value="HYDROLASE, ALPHA/BETA FOLD FAMILY PROTEIN"/>
    <property type="match status" value="1"/>
</dbReference>
<comment type="caution">
    <text evidence="2">The sequence shown here is derived from an EMBL/GenBank/DDBJ whole genome shotgun (WGS) entry which is preliminary data.</text>
</comment>
<proteinExistence type="predicted"/>
<dbReference type="PRINTS" id="PR00111">
    <property type="entry name" value="ABHYDROLASE"/>
</dbReference>
<evidence type="ECO:0000259" key="1">
    <source>
        <dbReference type="Pfam" id="PF00561"/>
    </source>
</evidence>
<name>A0A0J6CTX0_9BACL</name>
<dbReference type="EMBL" id="LELK01000004">
    <property type="protein sequence ID" value="KMM36618.1"/>
    <property type="molecule type" value="Genomic_DNA"/>
</dbReference>
<dbReference type="InterPro" id="IPR029058">
    <property type="entry name" value="AB_hydrolase_fold"/>
</dbReference>
<dbReference type="RefSeq" id="WP_048311330.1">
    <property type="nucleotide sequence ID" value="NZ_CP119526.1"/>
</dbReference>
<dbReference type="Pfam" id="PF00561">
    <property type="entry name" value="Abhydrolase_1"/>
    <property type="match status" value="1"/>
</dbReference>
<dbReference type="Gene3D" id="3.40.50.1820">
    <property type="entry name" value="alpha/beta hydrolase"/>
    <property type="match status" value="1"/>
</dbReference>
<keyword evidence="3" id="KW-1185">Reference proteome</keyword>
<feature type="domain" description="AB hydrolase-1" evidence="1">
    <location>
        <begin position="21"/>
        <end position="127"/>
    </location>
</feature>
<dbReference type="GO" id="GO:0046503">
    <property type="term" value="P:glycerolipid catabolic process"/>
    <property type="evidence" value="ECO:0007669"/>
    <property type="project" value="TreeGrafter"/>
</dbReference>
<dbReference type="Proteomes" id="UP000035996">
    <property type="component" value="Unassembled WGS sequence"/>
</dbReference>
<gene>
    <name evidence="2" type="ORF">AB986_11665</name>
</gene>
<dbReference type="InterPro" id="IPR050471">
    <property type="entry name" value="AB_hydrolase"/>
</dbReference>
<organism evidence="2 3">
    <name type="scientific">Guptibacillus hwajinpoensis</name>
    <dbReference type="NCBI Taxonomy" id="208199"/>
    <lineage>
        <taxon>Bacteria</taxon>
        <taxon>Bacillati</taxon>
        <taxon>Bacillota</taxon>
        <taxon>Bacilli</taxon>
        <taxon>Bacillales</taxon>
        <taxon>Guptibacillaceae</taxon>
        <taxon>Guptibacillus</taxon>
    </lineage>
</organism>
<dbReference type="PANTHER" id="PTHR43433:SF5">
    <property type="entry name" value="AB HYDROLASE-1 DOMAIN-CONTAINING PROTEIN"/>
    <property type="match status" value="1"/>
</dbReference>
<dbReference type="SUPFAM" id="SSF53474">
    <property type="entry name" value="alpha/beta-Hydrolases"/>
    <property type="match status" value="1"/>
</dbReference>
<dbReference type="OrthoDB" id="9805423at2"/>
<protein>
    <recommendedName>
        <fullName evidence="1">AB hydrolase-1 domain-containing protein</fullName>
    </recommendedName>
</protein>
<evidence type="ECO:0000313" key="3">
    <source>
        <dbReference type="Proteomes" id="UP000035996"/>
    </source>
</evidence>
<evidence type="ECO:0000313" key="2">
    <source>
        <dbReference type="EMBL" id="KMM36618.1"/>
    </source>
</evidence>
<sequence length="257" mass="29300">MAYVKIDDIDLYYEDKGSGLPIIFLHPPGMGHVVFHEQEKLAEHFRVIVFDMRGHGRSGLGSKDFSISLLANDLHHLMSELGIEKAVLLGYSSGGSVVQEFCIHHQEKVAGLILCGGFSEVSDMFLQAEFRIGKALVHKLDVLSWGIAKAHARTEAEFKMLRRYIVSTNPNLLEKFYEEGRRYVCTNKLSTLHVPFLHVTGERAFYFHRYQTIYKKYIPHSKLVRIDAAFHELPTKSSAELNHIVSKFVTSIELSHR</sequence>
<accession>A0A0J6CTX0</accession>
<dbReference type="AlphaFoldDB" id="A0A0J6CTX0"/>
<dbReference type="STRING" id="157733.AB986_11665"/>